<proteinExistence type="predicted"/>
<evidence type="ECO:0000313" key="1">
    <source>
        <dbReference type="EMBL" id="KAH6937292.1"/>
    </source>
</evidence>
<name>A0ACB7SQ29_HYAAI</name>
<dbReference type="EMBL" id="CM023483">
    <property type="protein sequence ID" value="KAH6937292.1"/>
    <property type="molecule type" value="Genomic_DNA"/>
</dbReference>
<gene>
    <name evidence="1" type="ORF">HPB50_026487</name>
</gene>
<evidence type="ECO:0000313" key="2">
    <source>
        <dbReference type="Proteomes" id="UP000821845"/>
    </source>
</evidence>
<protein>
    <submittedName>
        <fullName evidence="1">Uncharacterized protein</fullName>
    </submittedName>
</protein>
<accession>A0ACB7SQ29</accession>
<keyword evidence="2" id="KW-1185">Reference proteome</keyword>
<dbReference type="Proteomes" id="UP000821845">
    <property type="component" value="Chromosome 3"/>
</dbReference>
<organism evidence="1 2">
    <name type="scientific">Hyalomma asiaticum</name>
    <name type="common">Tick</name>
    <dbReference type="NCBI Taxonomy" id="266040"/>
    <lineage>
        <taxon>Eukaryota</taxon>
        <taxon>Metazoa</taxon>
        <taxon>Ecdysozoa</taxon>
        <taxon>Arthropoda</taxon>
        <taxon>Chelicerata</taxon>
        <taxon>Arachnida</taxon>
        <taxon>Acari</taxon>
        <taxon>Parasitiformes</taxon>
        <taxon>Ixodida</taxon>
        <taxon>Ixodoidea</taxon>
        <taxon>Ixodidae</taxon>
        <taxon>Hyalomminae</taxon>
        <taxon>Hyalomma</taxon>
    </lineage>
</organism>
<reference evidence="1" key="1">
    <citation type="submission" date="2020-05" db="EMBL/GenBank/DDBJ databases">
        <title>Large-scale comparative analyses of tick genomes elucidate their genetic diversity and vector capacities.</title>
        <authorList>
            <person name="Jia N."/>
            <person name="Wang J."/>
            <person name="Shi W."/>
            <person name="Du L."/>
            <person name="Sun Y."/>
            <person name="Zhan W."/>
            <person name="Jiang J."/>
            <person name="Wang Q."/>
            <person name="Zhang B."/>
            <person name="Ji P."/>
            <person name="Sakyi L.B."/>
            <person name="Cui X."/>
            <person name="Yuan T."/>
            <person name="Jiang B."/>
            <person name="Yang W."/>
            <person name="Lam T.T.-Y."/>
            <person name="Chang Q."/>
            <person name="Ding S."/>
            <person name="Wang X."/>
            <person name="Zhu J."/>
            <person name="Ruan X."/>
            <person name="Zhao L."/>
            <person name="Wei J."/>
            <person name="Que T."/>
            <person name="Du C."/>
            <person name="Cheng J."/>
            <person name="Dai P."/>
            <person name="Han X."/>
            <person name="Huang E."/>
            <person name="Gao Y."/>
            <person name="Liu J."/>
            <person name="Shao H."/>
            <person name="Ye R."/>
            <person name="Li L."/>
            <person name="Wei W."/>
            <person name="Wang X."/>
            <person name="Wang C."/>
            <person name="Yang T."/>
            <person name="Huo Q."/>
            <person name="Li W."/>
            <person name="Guo W."/>
            <person name="Chen H."/>
            <person name="Zhou L."/>
            <person name="Ni X."/>
            <person name="Tian J."/>
            <person name="Zhou Y."/>
            <person name="Sheng Y."/>
            <person name="Liu T."/>
            <person name="Pan Y."/>
            <person name="Xia L."/>
            <person name="Li J."/>
            <person name="Zhao F."/>
            <person name="Cao W."/>
        </authorList>
    </citation>
    <scope>NUCLEOTIDE SEQUENCE</scope>
    <source>
        <strain evidence="1">Hyas-2018</strain>
    </source>
</reference>
<sequence length="607" mass="67454">MEERVKYLENCLVRLQRKVEDLAIERPPQALLEQFQEQQQPIGMYQAQFQGNGQGPLMPQTQGAPHPHTGCDAMEQTFAQFSNAYQAGYPASQNEYQQLSLFDAMTQAIGQNVPNDGEGPPRRAIVAVVQVNSQSPESGLLDNFAASVQRNDCREDSSIIIREISGDSEESECREASAAHLLPEPSSSSGDTNPIRILQAPTAVRPQKKDAEASVQMGTLVAELTRLYDKIAALEVDNEKLRDDQRTLQKANAKMRDFVKGLQCEQARSRQALPVQIIQPPLTMQTQIQPPQQAMSMHCGPGGASTTAVKVGVDAFADNSSTQGTMTTSTTQSSDPSKSTEPSEPTNAAQVEEEINIVVHSSPGGEILVNNETTPAKTVAFTQAPAVGDTPWPTYGVPQYKRTTSLPSHSAGQQLSDSELETYKKRVNDIMDWYESCKRREAYLEQTTLAYLRQTLSNSCHFLDYDHPFLWELDKCLKLSSGKTCFRDFRVFSGPIIDVACRGLIRFVVDPLPSSFCVYVEILISAKPKVDQGYVLRVRDPDSRKDFHYQRYKSEDMFGFRGVLTYPGTPCLGFFSIVVQVDHDELPLAFKSGGRLLIQLTKTRYDE</sequence>
<comment type="caution">
    <text evidence="1">The sequence shown here is derived from an EMBL/GenBank/DDBJ whole genome shotgun (WGS) entry which is preliminary data.</text>
</comment>